<evidence type="ECO:0000313" key="1">
    <source>
        <dbReference type="EMBL" id="MDN5133059.1"/>
    </source>
</evidence>
<organism evidence="1 2">
    <name type="scientific">Aliarcobacter butzleri</name>
    <dbReference type="NCBI Taxonomy" id="28197"/>
    <lineage>
        <taxon>Bacteria</taxon>
        <taxon>Pseudomonadati</taxon>
        <taxon>Campylobacterota</taxon>
        <taxon>Epsilonproteobacteria</taxon>
        <taxon>Campylobacterales</taxon>
        <taxon>Arcobacteraceae</taxon>
        <taxon>Aliarcobacter</taxon>
    </lineage>
</organism>
<evidence type="ECO:0000313" key="2">
    <source>
        <dbReference type="Proteomes" id="UP001171508"/>
    </source>
</evidence>
<sequence>MERNKSETIKNYSIYFTKKIPNRNKWKYRRIEKYEDYEFTHCIAYEMAIRNEEVIILTKLLENLNILNKELFLNQNFLDSNIEEINSYAMSELIYLKIIFDNFSLLLNQYENDYLLNIIQTYNNATFQMFKSHYNEEKSLKNLFNKATNADKIPILCSTCTKINFSQNSEFFKIFRLYFKE</sequence>
<comment type="caution">
    <text evidence="1">The sequence shown here is derived from an EMBL/GenBank/DDBJ whole genome shotgun (WGS) entry which is preliminary data.</text>
</comment>
<reference evidence="1" key="2">
    <citation type="submission" date="2023-01" db="EMBL/GenBank/DDBJ databases">
        <authorList>
            <person name="Uljanovas D."/>
        </authorList>
    </citation>
    <scope>NUCLEOTIDE SEQUENCE</scope>
    <source>
        <strain evidence="1">H19</strain>
    </source>
</reference>
<name>A0AAP4PZZ9_9BACT</name>
<gene>
    <name evidence="1" type="ORF">PJV92_10035</name>
</gene>
<dbReference type="EMBL" id="JAQJJM010000028">
    <property type="protein sequence ID" value="MDN5133059.1"/>
    <property type="molecule type" value="Genomic_DNA"/>
</dbReference>
<dbReference type="Proteomes" id="UP001171508">
    <property type="component" value="Unassembled WGS sequence"/>
</dbReference>
<dbReference type="RefSeq" id="WP_175531371.1">
    <property type="nucleotide sequence ID" value="NZ_JABWGL010000025.1"/>
</dbReference>
<dbReference type="AlphaFoldDB" id="A0AAP4PZZ9"/>
<reference evidence="1" key="1">
    <citation type="journal article" date="2023" name="Microorganisms">
        <title>Genomic Characterization of Arcobacter butzleri Strains Isolated from Various Sources in Lithuania.</title>
        <authorList>
            <person name="Uljanovas D."/>
            <person name="Golz G."/>
            <person name="Fleischmann S."/>
            <person name="Kudirkiene E."/>
            <person name="Kasetiene N."/>
            <person name="Grineviciene A."/>
            <person name="Tamuleviciene E."/>
            <person name="Aksomaitiene J."/>
            <person name="Alter T."/>
            <person name="Malakauskas M."/>
        </authorList>
    </citation>
    <scope>NUCLEOTIDE SEQUENCE</scope>
    <source>
        <strain evidence="1">H19</strain>
    </source>
</reference>
<protein>
    <submittedName>
        <fullName evidence="1">Uncharacterized protein</fullName>
    </submittedName>
</protein>
<proteinExistence type="predicted"/>
<accession>A0AAP4PZZ9</accession>